<name>A0A6L9EER0_9FLAO</name>
<evidence type="ECO:0000259" key="2">
    <source>
        <dbReference type="Pfam" id="PF06580"/>
    </source>
</evidence>
<dbReference type="Proteomes" id="UP000475249">
    <property type="component" value="Unassembled WGS sequence"/>
</dbReference>
<dbReference type="InterPro" id="IPR010559">
    <property type="entry name" value="Sig_transdc_His_kin_internal"/>
</dbReference>
<dbReference type="RefSeq" id="WP_161436292.1">
    <property type="nucleotide sequence ID" value="NZ_WXYO01000006.1"/>
</dbReference>
<feature type="transmembrane region" description="Helical" evidence="1">
    <location>
        <begin position="111"/>
        <end position="129"/>
    </location>
</feature>
<sequence length="332" mass="38229">MRRHLLYIFTGFLLGVLVYSYVRFSHLQKFYELLLSGLLGILIAYGAHWSNVVLDRLMPWRKQPGLRLLLGIGLLALVGCTMVFGALWIYHLNVENLQLFAEDPEDMSLKIIILLLCISLLYNIIYFALYSYNHYAQGQVLELQLERKQTQLQLAALKSQLSPHFLFNSMNTLSSLFAKDVDKAETFIRALAQSYQYTLNKYEDLLVPVAEELKFVQAYCFLMRTRFGEHLSLEVELNSEMMNSKVPPLTLQMLVENAVKHNVMNSTQPLKVRMTSDGTLLSVSNNKTSKRPKMESLKIGLKNIAARYDLLVNKKIEIEDNERFTVRLPLIP</sequence>
<proteinExistence type="predicted"/>
<keyword evidence="1" id="KW-0812">Transmembrane</keyword>
<evidence type="ECO:0000313" key="4">
    <source>
        <dbReference type="Proteomes" id="UP000475249"/>
    </source>
</evidence>
<dbReference type="GO" id="GO:0000155">
    <property type="term" value="F:phosphorelay sensor kinase activity"/>
    <property type="evidence" value="ECO:0007669"/>
    <property type="project" value="InterPro"/>
</dbReference>
<keyword evidence="4" id="KW-1185">Reference proteome</keyword>
<comment type="caution">
    <text evidence="3">The sequence shown here is derived from an EMBL/GenBank/DDBJ whole genome shotgun (WGS) entry which is preliminary data.</text>
</comment>
<feature type="transmembrane region" description="Helical" evidence="1">
    <location>
        <begin position="66"/>
        <end position="91"/>
    </location>
</feature>
<keyword evidence="1" id="KW-1133">Transmembrane helix</keyword>
<dbReference type="GO" id="GO:0016020">
    <property type="term" value="C:membrane"/>
    <property type="evidence" value="ECO:0007669"/>
    <property type="project" value="InterPro"/>
</dbReference>
<dbReference type="PANTHER" id="PTHR34220:SF7">
    <property type="entry name" value="SENSOR HISTIDINE KINASE YPDA"/>
    <property type="match status" value="1"/>
</dbReference>
<dbReference type="InterPro" id="IPR050640">
    <property type="entry name" value="Bact_2-comp_sensor_kinase"/>
</dbReference>
<dbReference type="PANTHER" id="PTHR34220">
    <property type="entry name" value="SENSOR HISTIDINE KINASE YPDA"/>
    <property type="match status" value="1"/>
</dbReference>
<feature type="domain" description="Signal transduction histidine kinase internal region" evidence="2">
    <location>
        <begin position="153"/>
        <end position="231"/>
    </location>
</feature>
<dbReference type="InterPro" id="IPR036890">
    <property type="entry name" value="HATPase_C_sf"/>
</dbReference>
<organism evidence="3 4">
    <name type="scientific">Poritiphilus flavus</name>
    <dbReference type="NCBI Taxonomy" id="2697053"/>
    <lineage>
        <taxon>Bacteria</taxon>
        <taxon>Pseudomonadati</taxon>
        <taxon>Bacteroidota</taxon>
        <taxon>Flavobacteriia</taxon>
        <taxon>Flavobacteriales</taxon>
        <taxon>Flavobacteriaceae</taxon>
        <taxon>Poritiphilus</taxon>
    </lineage>
</organism>
<protein>
    <recommendedName>
        <fullName evidence="2">Signal transduction histidine kinase internal region domain-containing protein</fullName>
    </recommendedName>
</protein>
<feature type="transmembrane region" description="Helical" evidence="1">
    <location>
        <begin position="34"/>
        <end position="54"/>
    </location>
</feature>
<accession>A0A6L9EER0</accession>
<keyword evidence="1" id="KW-0472">Membrane</keyword>
<dbReference type="AlphaFoldDB" id="A0A6L9EER0"/>
<reference evidence="3 4" key="1">
    <citation type="submission" date="2020-01" db="EMBL/GenBank/DDBJ databases">
        <title>Bacteria diversity of Porities sp.</title>
        <authorList>
            <person name="Wang G."/>
        </authorList>
    </citation>
    <scope>NUCLEOTIDE SEQUENCE [LARGE SCALE GENOMIC DNA]</scope>
    <source>
        <strain evidence="3 4">R33</strain>
    </source>
</reference>
<evidence type="ECO:0000256" key="1">
    <source>
        <dbReference type="SAM" id="Phobius"/>
    </source>
</evidence>
<evidence type="ECO:0000313" key="3">
    <source>
        <dbReference type="EMBL" id="NAS13254.1"/>
    </source>
</evidence>
<dbReference type="Gene3D" id="3.30.565.10">
    <property type="entry name" value="Histidine kinase-like ATPase, C-terminal domain"/>
    <property type="match status" value="1"/>
</dbReference>
<dbReference type="EMBL" id="WXYO01000006">
    <property type="protein sequence ID" value="NAS13254.1"/>
    <property type="molecule type" value="Genomic_DNA"/>
</dbReference>
<gene>
    <name evidence="3" type="ORF">GTQ38_14650</name>
</gene>
<dbReference type="Pfam" id="PF06580">
    <property type="entry name" value="His_kinase"/>
    <property type="match status" value="1"/>
</dbReference>
<feature type="transmembrane region" description="Helical" evidence="1">
    <location>
        <begin position="5"/>
        <end position="22"/>
    </location>
</feature>